<gene>
    <name evidence="2" type="ORF">EXJ73_08395</name>
</gene>
<accession>A0A9X4LG06</accession>
<organism evidence="2 3">
    <name type="scientific">Pelomonas aquatica</name>
    <dbReference type="NCBI Taxonomy" id="431058"/>
    <lineage>
        <taxon>Bacteria</taxon>
        <taxon>Pseudomonadati</taxon>
        <taxon>Pseudomonadota</taxon>
        <taxon>Betaproteobacteria</taxon>
        <taxon>Burkholderiales</taxon>
        <taxon>Sphaerotilaceae</taxon>
        <taxon>Roseateles</taxon>
    </lineage>
</organism>
<feature type="region of interest" description="Disordered" evidence="1">
    <location>
        <begin position="63"/>
        <end position="107"/>
    </location>
</feature>
<dbReference type="Pfam" id="PF09957">
    <property type="entry name" value="VapB_antitoxin"/>
    <property type="match status" value="1"/>
</dbReference>
<feature type="compositionally biased region" description="Basic residues" evidence="1">
    <location>
        <begin position="86"/>
        <end position="101"/>
    </location>
</feature>
<evidence type="ECO:0000313" key="2">
    <source>
        <dbReference type="EMBL" id="MDG0862488.1"/>
    </source>
</evidence>
<name>A0A9X4LG06_9BURK</name>
<dbReference type="EMBL" id="SGUG01000010">
    <property type="protein sequence ID" value="MDG0862488.1"/>
    <property type="molecule type" value="Genomic_DNA"/>
</dbReference>
<protein>
    <submittedName>
        <fullName evidence="2">Type II toxin-antitoxin system VapB family antitoxin</fullName>
    </submittedName>
</protein>
<reference evidence="2" key="1">
    <citation type="submission" date="2019-02" db="EMBL/GenBank/DDBJ databases">
        <title>Draft genome of the type strain Pelomonas aquatica CCUG 52575T.</title>
        <authorList>
            <person name="Gomila M."/>
            <person name="Lalucat J."/>
        </authorList>
    </citation>
    <scope>NUCLEOTIDE SEQUENCE</scope>
    <source>
        <strain evidence="2">CCUG 52575</strain>
    </source>
</reference>
<keyword evidence="3" id="KW-1185">Reference proteome</keyword>
<dbReference type="Proteomes" id="UP001152766">
    <property type="component" value="Unassembled WGS sequence"/>
</dbReference>
<dbReference type="AlphaFoldDB" id="A0A9X4LG06"/>
<evidence type="ECO:0000256" key="1">
    <source>
        <dbReference type="SAM" id="MobiDB-lite"/>
    </source>
</evidence>
<dbReference type="RefSeq" id="WP_268150855.1">
    <property type="nucleotide sequence ID" value="NZ_JAPPUW010000010.1"/>
</dbReference>
<comment type="caution">
    <text evidence="2">The sequence shown here is derived from an EMBL/GenBank/DDBJ whole genome shotgun (WGS) entry which is preliminary data.</text>
</comment>
<proteinExistence type="predicted"/>
<sequence>MRTNIDIDDDLMTAALAAGPYRTKREAVEAGLKLLQRQAAARKLLELEGKVAWGWGDEERLLNEPNWQQPEPATVRARPAQPSKAKPAKLQRTKPARRAAVARKVET</sequence>
<evidence type="ECO:0000313" key="3">
    <source>
        <dbReference type="Proteomes" id="UP001152766"/>
    </source>
</evidence>
<dbReference type="InterPro" id="IPR019239">
    <property type="entry name" value="VapB_antitoxin"/>
</dbReference>